<protein>
    <submittedName>
        <fullName evidence="3">Uncharacterized protein</fullName>
    </submittedName>
</protein>
<dbReference type="EMBL" id="AMFJ01021645">
    <property type="protein sequence ID" value="EKD66238.1"/>
    <property type="molecule type" value="Genomic_DNA"/>
</dbReference>
<organism evidence="3">
    <name type="scientific">uncultured bacterium</name>
    <name type="common">gcode 4</name>
    <dbReference type="NCBI Taxonomy" id="1234023"/>
    <lineage>
        <taxon>Bacteria</taxon>
        <taxon>environmental samples</taxon>
    </lineage>
</organism>
<name>K2BBU0_9BACT</name>
<proteinExistence type="predicted"/>
<keyword evidence="2" id="KW-1133">Transmembrane helix</keyword>
<reference evidence="3" key="1">
    <citation type="journal article" date="2012" name="Science">
        <title>Fermentation, hydrogen, and sulfur metabolism in multiple uncultivated bacterial phyla.</title>
        <authorList>
            <person name="Wrighton K.C."/>
            <person name="Thomas B.C."/>
            <person name="Sharon I."/>
            <person name="Miller C.S."/>
            <person name="Castelle C.J."/>
            <person name="VerBerkmoes N.C."/>
            <person name="Wilkins M.J."/>
            <person name="Hettich R.L."/>
            <person name="Lipton M.S."/>
            <person name="Williams K.H."/>
            <person name="Long P.E."/>
            <person name="Banfield J.F."/>
        </authorList>
    </citation>
    <scope>NUCLEOTIDE SEQUENCE [LARGE SCALE GENOMIC DNA]</scope>
</reference>
<feature type="coiled-coil region" evidence="1">
    <location>
        <begin position="10"/>
        <end position="40"/>
    </location>
</feature>
<sequence>MSGKTNISSDEIQEKLLKTLENLNKNIEENNKTLKNIEKHEFLNIHRSKLKMALYNISMWILFAVGTVIWLFLISWFTYHFIKDSETLKWIVDSQLKIRQFSIQDIKEKIKSEIKSETSQDTVPATANEKFKEIKEINKDPEKDLKDVNKN</sequence>
<dbReference type="AlphaFoldDB" id="K2BBU0"/>
<feature type="transmembrane region" description="Helical" evidence="2">
    <location>
        <begin position="57"/>
        <end position="79"/>
    </location>
</feature>
<accession>K2BBU0</accession>
<keyword evidence="2" id="KW-0472">Membrane</keyword>
<comment type="caution">
    <text evidence="3">The sequence shown here is derived from an EMBL/GenBank/DDBJ whole genome shotgun (WGS) entry which is preliminary data.</text>
</comment>
<gene>
    <name evidence="3" type="ORF">ACD_49C00059G0011</name>
</gene>
<evidence type="ECO:0000256" key="1">
    <source>
        <dbReference type="SAM" id="Coils"/>
    </source>
</evidence>
<evidence type="ECO:0000256" key="2">
    <source>
        <dbReference type="SAM" id="Phobius"/>
    </source>
</evidence>
<evidence type="ECO:0000313" key="3">
    <source>
        <dbReference type="EMBL" id="EKD66238.1"/>
    </source>
</evidence>
<keyword evidence="2" id="KW-0812">Transmembrane</keyword>
<keyword evidence="1" id="KW-0175">Coiled coil</keyword>